<name>A0A7V7RHQ0_9BACI</name>
<evidence type="ECO:0000313" key="3">
    <source>
        <dbReference type="EMBL" id="KAB2329027.1"/>
    </source>
</evidence>
<organism evidence="3 4">
    <name type="scientific">Bacillus mesophilum</name>
    <dbReference type="NCBI Taxonomy" id="1071718"/>
    <lineage>
        <taxon>Bacteria</taxon>
        <taxon>Bacillati</taxon>
        <taxon>Bacillota</taxon>
        <taxon>Bacilli</taxon>
        <taxon>Bacillales</taxon>
        <taxon>Bacillaceae</taxon>
        <taxon>Bacillus</taxon>
    </lineage>
</organism>
<protein>
    <submittedName>
        <fullName evidence="3">Adhesin</fullName>
    </submittedName>
</protein>
<evidence type="ECO:0000313" key="4">
    <source>
        <dbReference type="Proteomes" id="UP000441354"/>
    </source>
</evidence>
<sequence>MKKIVYTLILLLSLVLSGCASNNTTAENEDGKSIIYTTVYPLQFFAQEIGGDYVETKSIYPPGTDEHTFEPSQKDMISLADADLFVYIGLGLEGFVEKAKETLKNEDVTLISAGENVSIQSQEHEEEDHGDHTDHEEHDHEHEHEGHDHEEHDGHNHGDIDPHVWLNPQYAKELADSIKNALIEKMPEHKAVFEENYETLSRELDTLDQEFMTAIEAAPKKEILVSHAAYGYWEERYGIEQISVSGLSTSNEPSQKQLQNIIEEAKEHQLEYIFFEQNVSSKLTEIIRTEIGAEALTLHNLAVLTDQDIQNESDYFTLMKENLKNLEKALQ</sequence>
<feature type="signal peptide" evidence="2">
    <location>
        <begin position="1"/>
        <end position="22"/>
    </location>
</feature>
<dbReference type="GO" id="GO:0030001">
    <property type="term" value="P:metal ion transport"/>
    <property type="evidence" value="ECO:0007669"/>
    <property type="project" value="InterPro"/>
</dbReference>
<feature type="compositionally biased region" description="Basic and acidic residues" evidence="1">
    <location>
        <begin position="127"/>
        <end position="162"/>
    </location>
</feature>
<evidence type="ECO:0000256" key="2">
    <source>
        <dbReference type="SAM" id="SignalP"/>
    </source>
</evidence>
<proteinExistence type="predicted"/>
<dbReference type="EMBL" id="WBOT01000015">
    <property type="protein sequence ID" value="KAB2329027.1"/>
    <property type="molecule type" value="Genomic_DNA"/>
</dbReference>
<dbReference type="AlphaFoldDB" id="A0A7V7RHQ0"/>
<feature type="region of interest" description="Disordered" evidence="1">
    <location>
        <begin position="116"/>
        <end position="163"/>
    </location>
</feature>
<dbReference type="OrthoDB" id="9810636at2"/>
<dbReference type="SUPFAM" id="SSF53807">
    <property type="entry name" value="Helical backbone' metal receptor"/>
    <property type="match status" value="1"/>
</dbReference>
<evidence type="ECO:0000256" key="1">
    <source>
        <dbReference type="SAM" id="MobiDB-lite"/>
    </source>
</evidence>
<dbReference type="Gene3D" id="3.40.50.1980">
    <property type="entry name" value="Nitrogenase molybdenum iron protein domain"/>
    <property type="match status" value="3"/>
</dbReference>
<dbReference type="Proteomes" id="UP000441354">
    <property type="component" value="Unassembled WGS sequence"/>
</dbReference>
<feature type="chain" id="PRO_5039481415" evidence="2">
    <location>
        <begin position="23"/>
        <end position="331"/>
    </location>
</feature>
<dbReference type="Pfam" id="PF01297">
    <property type="entry name" value="ZnuA"/>
    <property type="match status" value="1"/>
</dbReference>
<accession>A0A7V7RHQ0</accession>
<dbReference type="InterPro" id="IPR006127">
    <property type="entry name" value="ZnuA-like"/>
</dbReference>
<dbReference type="PANTHER" id="PTHR42953">
    <property type="entry name" value="HIGH-AFFINITY ZINC UPTAKE SYSTEM PROTEIN ZNUA-RELATED"/>
    <property type="match status" value="1"/>
</dbReference>
<keyword evidence="2" id="KW-0732">Signal</keyword>
<dbReference type="PANTHER" id="PTHR42953:SF8">
    <property type="entry name" value="ZINT DOMAIN-CONTAINING PROTEIN"/>
    <property type="match status" value="1"/>
</dbReference>
<dbReference type="PROSITE" id="PS51257">
    <property type="entry name" value="PROKAR_LIPOPROTEIN"/>
    <property type="match status" value="1"/>
</dbReference>
<comment type="caution">
    <text evidence="3">The sequence shown here is derived from an EMBL/GenBank/DDBJ whole genome shotgun (WGS) entry which is preliminary data.</text>
</comment>
<dbReference type="RefSeq" id="WP_151576174.1">
    <property type="nucleotide sequence ID" value="NZ_WBOT01000015.1"/>
</dbReference>
<keyword evidence="4" id="KW-1185">Reference proteome</keyword>
<dbReference type="InterPro" id="IPR050492">
    <property type="entry name" value="Bact_metal-bind_prot9"/>
</dbReference>
<reference evidence="3 4" key="1">
    <citation type="journal article" date="2014" name="Arch. Microbiol.">
        <title>Bacillus mesophilum sp. nov., strain IITR-54T, a novel 4-chlorobiphenyl dechlorinating bacterium.</title>
        <authorList>
            <person name="Manickam N."/>
            <person name="Singh N.K."/>
            <person name="Bajaj A."/>
            <person name="Kumar R.M."/>
            <person name="Kaur G."/>
            <person name="Kaur N."/>
            <person name="Bala M."/>
            <person name="Kumar A."/>
            <person name="Mayilraj S."/>
        </authorList>
    </citation>
    <scope>NUCLEOTIDE SEQUENCE [LARGE SCALE GENOMIC DNA]</scope>
    <source>
        <strain evidence="3 4">IITR-54</strain>
    </source>
</reference>
<dbReference type="GO" id="GO:0046872">
    <property type="term" value="F:metal ion binding"/>
    <property type="evidence" value="ECO:0007669"/>
    <property type="project" value="InterPro"/>
</dbReference>
<gene>
    <name evidence="3" type="ORF">F7732_22175</name>
</gene>